<feature type="transmembrane region" description="Helical" evidence="6">
    <location>
        <begin position="300"/>
        <end position="320"/>
    </location>
</feature>
<keyword evidence="5 6" id="KW-0472">Membrane</keyword>
<accession>A0AAJ0UGP3</accession>
<dbReference type="InterPro" id="IPR042094">
    <property type="entry name" value="T2SS_GspF_sf"/>
</dbReference>
<dbReference type="AlphaFoldDB" id="A0AAJ0UGP3"/>
<organism evidence="8 9">
    <name type="scientific">Halochromatium salexigens</name>
    <name type="common">Chromatium salexigens</name>
    <dbReference type="NCBI Taxonomy" id="49447"/>
    <lineage>
        <taxon>Bacteria</taxon>
        <taxon>Pseudomonadati</taxon>
        <taxon>Pseudomonadota</taxon>
        <taxon>Gammaproteobacteria</taxon>
        <taxon>Chromatiales</taxon>
        <taxon>Chromatiaceae</taxon>
        <taxon>Halochromatium</taxon>
    </lineage>
</organism>
<protein>
    <recommendedName>
        <fullName evidence="7">Type II secretion system protein GspF domain-containing protein</fullName>
    </recommendedName>
</protein>
<keyword evidence="9" id="KW-1185">Reference proteome</keyword>
<dbReference type="Pfam" id="PF00482">
    <property type="entry name" value="T2SSF"/>
    <property type="match status" value="1"/>
</dbReference>
<evidence type="ECO:0000256" key="3">
    <source>
        <dbReference type="ARBA" id="ARBA00022692"/>
    </source>
</evidence>
<evidence type="ECO:0000256" key="2">
    <source>
        <dbReference type="ARBA" id="ARBA00022475"/>
    </source>
</evidence>
<keyword evidence="3 6" id="KW-0812">Transmembrane</keyword>
<dbReference type="Proteomes" id="UP001296967">
    <property type="component" value="Unassembled WGS sequence"/>
</dbReference>
<dbReference type="PANTHER" id="PTHR35007">
    <property type="entry name" value="INTEGRAL MEMBRANE PROTEIN-RELATED"/>
    <property type="match status" value="1"/>
</dbReference>
<evidence type="ECO:0000259" key="7">
    <source>
        <dbReference type="Pfam" id="PF00482"/>
    </source>
</evidence>
<evidence type="ECO:0000256" key="5">
    <source>
        <dbReference type="ARBA" id="ARBA00023136"/>
    </source>
</evidence>
<dbReference type="Gene3D" id="1.20.81.30">
    <property type="entry name" value="Type II secretion system (T2SS), domain F"/>
    <property type="match status" value="1"/>
</dbReference>
<feature type="transmembrane region" description="Helical" evidence="6">
    <location>
        <begin position="6"/>
        <end position="28"/>
    </location>
</feature>
<dbReference type="RefSeq" id="WP_201245932.1">
    <property type="nucleotide sequence ID" value="NZ_NHSF01000059.1"/>
</dbReference>
<feature type="domain" description="Type II secretion system protein GspF" evidence="7">
    <location>
        <begin position="157"/>
        <end position="281"/>
    </location>
</feature>
<keyword evidence="2" id="KW-1003">Cell membrane</keyword>
<keyword evidence="4 6" id="KW-1133">Transmembrane helix</keyword>
<dbReference type="EMBL" id="NHSF01000059">
    <property type="protein sequence ID" value="MBK5931122.1"/>
    <property type="molecule type" value="Genomic_DNA"/>
</dbReference>
<reference evidence="8" key="1">
    <citation type="submission" date="2017-05" db="EMBL/GenBank/DDBJ databases">
        <authorList>
            <person name="Imhoff J.F."/>
            <person name="Rahn T."/>
            <person name="Kuenzel S."/>
            <person name="Neulinger S.C."/>
        </authorList>
    </citation>
    <scope>NUCLEOTIDE SEQUENCE</scope>
    <source>
        <strain evidence="8">DSM 4395</strain>
    </source>
</reference>
<name>A0AAJ0UGP3_HALSE</name>
<feature type="transmembrane region" description="Helical" evidence="6">
    <location>
        <begin position="122"/>
        <end position="140"/>
    </location>
</feature>
<sequence>MSTRALILLVVFLSVALLLLGLAAWTLSEEARHQRRLRARVRMLAGDELDDRPTISLLRQSYLQKLSPLERRLELSDALQPLRKQLDQAGVSRPAYQLLLFMLALGLGTALLTWQIAELPVAAAPSALLATSLPLVLLQVRKQKRLQQVEQELPDVLSMLARSLRAGLPLTQSLKIVADDMDGVVPAEFGIVYTDLNYGGEIRAALDGLSERVPSPTIATLNTAIMIQRETGGNLAHVVDQLEHLARQRFRFQRQLKTLTASNKVAAWIVGSMPFALAAMLELISPGYISGFFDTELGRLLIYVALGLVAMGAFVLWRLVKVEI</sequence>
<comment type="caution">
    <text evidence="8">The sequence shown here is derived from an EMBL/GenBank/DDBJ whole genome shotgun (WGS) entry which is preliminary data.</text>
</comment>
<evidence type="ECO:0000256" key="6">
    <source>
        <dbReference type="SAM" id="Phobius"/>
    </source>
</evidence>
<evidence type="ECO:0000313" key="9">
    <source>
        <dbReference type="Proteomes" id="UP001296967"/>
    </source>
</evidence>
<comment type="subcellular location">
    <subcellularLocation>
        <location evidence="1">Cell membrane</location>
        <topology evidence="1">Multi-pass membrane protein</topology>
    </subcellularLocation>
</comment>
<evidence type="ECO:0000256" key="1">
    <source>
        <dbReference type="ARBA" id="ARBA00004651"/>
    </source>
</evidence>
<reference evidence="8" key="2">
    <citation type="journal article" date="2020" name="Microorganisms">
        <title>Osmotic Adaptation and Compatible Solute Biosynthesis of Phototrophic Bacteria as Revealed from Genome Analyses.</title>
        <authorList>
            <person name="Imhoff J.F."/>
            <person name="Rahn T."/>
            <person name="Kunzel S."/>
            <person name="Keller A."/>
            <person name="Neulinger S.C."/>
        </authorList>
    </citation>
    <scope>NUCLEOTIDE SEQUENCE</scope>
    <source>
        <strain evidence="8">DSM 4395</strain>
    </source>
</reference>
<gene>
    <name evidence="8" type="ORF">CCR82_11455</name>
</gene>
<feature type="transmembrane region" description="Helical" evidence="6">
    <location>
        <begin position="265"/>
        <end position="288"/>
    </location>
</feature>
<evidence type="ECO:0000313" key="8">
    <source>
        <dbReference type="EMBL" id="MBK5931122.1"/>
    </source>
</evidence>
<feature type="transmembrane region" description="Helical" evidence="6">
    <location>
        <begin position="98"/>
        <end position="116"/>
    </location>
</feature>
<evidence type="ECO:0000256" key="4">
    <source>
        <dbReference type="ARBA" id="ARBA00022989"/>
    </source>
</evidence>
<dbReference type="InterPro" id="IPR018076">
    <property type="entry name" value="T2SS_GspF_dom"/>
</dbReference>
<proteinExistence type="predicted"/>
<dbReference type="PANTHER" id="PTHR35007:SF1">
    <property type="entry name" value="PILUS ASSEMBLY PROTEIN"/>
    <property type="match status" value="1"/>
</dbReference>
<dbReference type="GO" id="GO:0005886">
    <property type="term" value="C:plasma membrane"/>
    <property type="evidence" value="ECO:0007669"/>
    <property type="project" value="UniProtKB-SubCell"/>
</dbReference>